<sequence>MASPILPGTGLGSGLDIGSIVTALVNADKSAKQTQITDQTTTTTAKISATGAVKSALTAFQTALTTLGSTSTPAFAGFSATSGTPTSLSVTSDNTAVNGSYNVLVTQLATGSKVATAAFSGGASSAIPTGTLTISQNGIAYPVTVAAGATLQSTRDAINSTLQTKGITANIVTDANGSRLVVGSTTTGAGSDISMSGIAGLEVNGATKMDGTATGAGYIGALAQDASYSVDGLAMTSKSNTISGAVGGISMTLLAANPTVPVVVTVGTNSDGLKTSLQSFIDAYNKVISTLTAYTTPSLDSDGNPTVSNAMTGDSLPRNLIQAMRDQLTTVPSDAGGSQLAVLAQLGITTDQKAGTLSLDTTKFADAMTNKGMGGQVQALFSGTTSTNGLLARMSNAVNPYSQTGGILDQRTTTLNMNQSDLTNQQAALDLRVTNLTASLTAKYNAMDLLVGQMKATAANITGFFASLNAQKSS</sequence>
<feature type="domain" description="Flagellar hook-associated protein 2 N-terminal" evidence="6">
    <location>
        <begin position="13"/>
        <end position="111"/>
    </location>
</feature>
<dbReference type="Proteomes" id="UP001159100">
    <property type="component" value="Unassembled WGS sequence"/>
</dbReference>
<keyword evidence="8" id="KW-0969">Cilium</keyword>
<comment type="caution">
    <text evidence="8">The sequence shown here is derived from an EMBL/GenBank/DDBJ whole genome shotgun (WGS) entry which is preliminary data.</text>
</comment>
<dbReference type="Pfam" id="PF02465">
    <property type="entry name" value="FliD_N"/>
    <property type="match status" value="1"/>
</dbReference>
<dbReference type="EMBL" id="JARBWL010000002">
    <property type="protein sequence ID" value="MDI2594540.1"/>
    <property type="molecule type" value="Genomic_DNA"/>
</dbReference>
<dbReference type="RefSeq" id="WP_282316946.1">
    <property type="nucleotide sequence ID" value="NZ_JARBWL010000002.1"/>
</dbReference>
<dbReference type="Pfam" id="PF07195">
    <property type="entry name" value="FliD_C"/>
    <property type="match status" value="1"/>
</dbReference>
<keyword evidence="3" id="KW-0175">Coiled coil</keyword>
<dbReference type="Pfam" id="PF07196">
    <property type="entry name" value="Flagellin_IN"/>
    <property type="match status" value="1"/>
</dbReference>
<evidence type="ECO:0000313" key="8">
    <source>
        <dbReference type="EMBL" id="MDI2594540.1"/>
    </source>
</evidence>
<comment type="subunit">
    <text evidence="2 5">Homopentamer.</text>
</comment>
<comment type="function">
    <text evidence="5">Required for morphogenesis and for the elongation of the flagellar filament by facilitating polymerization of the flagellin monomers at the tip of growing filament. Forms a capping structure, which prevents flagellin subunits (transported through the central channel of the flagellum) from leaking out without polymerization at the distal end.</text>
</comment>
<dbReference type="InterPro" id="IPR010810">
    <property type="entry name" value="Flagellin_hook_IN_motif"/>
</dbReference>
<protein>
    <recommendedName>
        <fullName evidence="5">Flagellar hook-associated protein 2</fullName>
        <shortName evidence="5">HAP2</shortName>
    </recommendedName>
    <alternativeName>
        <fullName evidence="5">Flagellar cap protein</fullName>
    </alternativeName>
</protein>
<comment type="subcellular location">
    <subcellularLocation>
        <location evidence="5">Secreted</location>
    </subcellularLocation>
    <subcellularLocation>
        <location evidence="5">Bacterial flagellum</location>
    </subcellularLocation>
</comment>
<keyword evidence="9" id="KW-1185">Reference proteome</keyword>
<evidence type="ECO:0000256" key="2">
    <source>
        <dbReference type="ARBA" id="ARBA00011255"/>
    </source>
</evidence>
<keyword evidence="5" id="KW-0964">Secreted</keyword>
<comment type="similarity">
    <text evidence="1 5">Belongs to the FliD family.</text>
</comment>
<accession>A0ABT6QUY0</accession>
<evidence type="ECO:0000259" key="6">
    <source>
        <dbReference type="Pfam" id="PF02465"/>
    </source>
</evidence>
<feature type="domain" description="Flagellar hook-associated protein 2 C-terminal" evidence="7">
    <location>
        <begin position="223"/>
        <end position="456"/>
    </location>
</feature>
<evidence type="ECO:0000256" key="1">
    <source>
        <dbReference type="ARBA" id="ARBA00009764"/>
    </source>
</evidence>
<dbReference type="InterPro" id="IPR003481">
    <property type="entry name" value="FliD_N"/>
</dbReference>
<dbReference type="PANTHER" id="PTHR30288:SF0">
    <property type="entry name" value="FLAGELLAR HOOK-ASSOCIATED PROTEIN 2"/>
    <property type="match status" value="1"/>
</dbReference>
<proteinExistence type="inferred from homology"/>
<reference evidence="8 9" key="1">
    <citation type="submission" date="2023-02" db="EMBL/GenBank/DDBJ databases">
        <title>Pseudomonas chrutzelriedensis sp. nov., a potently antifungal strain isolated from moss.</title>
        <authorList>
            <person name="Schnyder A."/>
            <person name="Kalawong R."/>
            <person name="Eberl L."/>
            <person name="Agnoli K."/>
        </authorList>
    </citation>
    <scope>NUCLEOTIDE SEQUENCE [LARGE SCALE GENOMIC DNA]</scope>
    <source>
        <strain evidence="8 9">681</strain>
    </source>
</reference>
<gene>
    <name evidence="8" type="primary">fliD</name>
    <name evidence="8" type="ORF">POF45_24360</name>
</gene>
<keyword evidence="8" id="KW-0966">Cell projection</keyword>
<organism evidence="8 9">
    <name type="scientific">Pseudomonas fungipugnans</name>
    <dbReference type="NCBI Taxonomy" id="3024217"/>
    <lineage>
        <taxon>Bacteria</taxon>
        <taxon>Pseudomonadati</taxon>
        <taxon>Pseudomonadota</taxon>
        <taxon>Gammaproteobacteria</taxon>
        <taxon>Pseudomonadales</taxon>
        <taxon>Pseudomonadaceae</taxon>
        <taxon>Pseudomonas</taxon>
    </lineage>
</organism>
<keyword evidence="4 5" id="KW-0975">Bacterial flagellum</keyword>
<dbReference type="InterPro" id="IPR040026">
    <property type="entry name" value="FliD"/>
</dbReference>
<name>A0ABT6QUY0_9PSED</name>
<keyword evidence="8" id="KW-0282">Flagellum</keyword>
<evidence type="ECO:0000256" key="3">
    <source>
        <dbReference type="ARBA" id="ARBA00023054"/>
    </source>
</evidence>
<dbReference type="PANTHER" id="PTHR30288">
    <property type="entry name" value="FLAGELLAR CAP/ASSEMBLY PROTEIN FLID"/>
    <property type="match status" value="1"/>
</dbReference>
<evidence type="ECO:0000259" key="7">
    <source>
        <dbReference type="Pfam" id="PF07195"/>
    </source>
</evidence>
<evidence type="ECO:0000256" key="4">
    <source>
        <dbReference type="ARBA" id="ARBA00023143"/>
    </source>
</evidence>
<evidence type="ECO:0000256" key="5">
    <source>
        <dbReference type="RuleBase" id="RU362066"/>
    </source>
</evidence>
<evidence type="ECO:0000313" key="9">
    <source>
        <dbReference type="Proteomes" id="UP001159100"/>
    </source>
</evidence>
<dbReference type="InterPro" id="IPR010809">
    <property type="entry name" value="FliD_C"/>
</dbReference>